<feature type="non-terminal residue" evidence="1">
    <location>
        <position position="1"/>
    </location>
</feature>
<protein>
    <submittedName>
        <fullName evidence="1">Uncharacterized protein</fullName>
    </submittedName>
</protein>
<name>A0A0F9BBZ5_9ZZZZ</name>
<evidence type="ECO:0000313" key="1">
    <source>
        <dbReference type="EMBL" id="KKL19444.1"/>
    </source>
</evidence>
<sequence>RLSDNHSSFDIHDLTEAEVRELIKDLEDQLWLNLNVDAELQKSVKAK</sequence>
<proteinExistence type="predicted"/>
<dbReference type="EMBL" id="LAZR01038484">
    <property type="protein sequence ID" value="KKL19444.1"/>
    <property type="molecule type" value="Genomic_DNA"/>
</dbReference>
<accession>A0A0F9BBZ5</accession>
<dbReference type="AlphaFoldDB" id="A0A0F9BBZ5"/>
<gene>
    <name evidence="1" type="ORF">LCGC14_2465390</name>
</gene>
<reference evidence="1" key="1">
    <citation type="journal article" date="2015" name="Nature">
        <title>Complex archaea that bridge the gap between prokaryotes and eukaryotes.</title>
        <authorList>
            <person name="Spang A."/>
            <person name="Saw J.H."/>
            <person name="Jorgensen S.L."/>
            <person name="Zaremba-Niedzwiedzka K."/>
            <person name="Martijn J."/>
            <person name="Lind A.E."/>
            <person name="van Eijk R."/>
            <person name="Schleper C."/>
            <person name="Guy L."/>
            <person name="Ettema T.J."/>
        </authorList>
    </citation>
    <scope>NUCLEOTIDE SEQUENCE</scope>
</reference>
<comment type="caution">
    <text evidence="1">The sequence shown here is derived from an EMBL/GenBank/DDBJ whole genome shotgun (WGS) entry which is preliminary data.</text>
</comment>
<organism evidence="1">
    <name type="scientific">marine sediment metagenome</name>
    <dbReference type="NCBI Taxonomy" id="412755"/>
    <lineage>
        <taxon>unclassified sequences</taxon>
        <taxon>metagenomes</taxon>
        <taxon>ecological metagenomes</taxon>
    </lineage>
</organism>